<evidence type="ECO:0000256" key="8">
    <source>
        <dbReference type="ARBA" id="ARBA00022597"/>
    </source>
</evidence>
<accession>A0A8C2BN50</accession>
<evidence type="ECO:0000313" key="16">
    <source>
        <dbReference type="Ensembl" id="ENSCCRP00015123102.1"/>
    </source>
</evidence>
<evidence type="ECO:0000256" key="2">
    <source>
        <dbReference type="ARBA" id="ARBA00004135"/>
    </source>
</evidence>
<sequence length="518" mass="57466">MPNRDDSVFIGEEQWCFMDTRRYKKKSMKSVLQELVAGKALIFIVVLGLGGSFQNGFHLTAISSPSPYIQSFINSSWTYHYGDVPGEKTVTFIWSTVVALYALGGLIGSITVRYLTSHLGRKGAMLLNSAIAVVSTVIMYISKPTYSFELILVARFLFGFGAGLGLNLHTIYLGESSPKKIRGMVTVTVTTFMSLGKLLGQFVGLREILGREECWNILLCIPAFFCVVQLAILPFFPDAPRYILIDKGNSQQCRKALQCLWGPGDYKLEIEEMLAEQAVIGEQHNKSVLDLLRDKHLHWQVLSMLVINGCIQFSGISAITVFSFNIFLEAGIPVDKIRYVTLGIGASEVLISITCGLFIESVGRRTLMWRGFGGMSAIMALITVTLYLKDYSSVIPYTTVILIFLFFIFYGGGPAGTAPSLANEIFIQSYRPAAFVFIGFLRWLGFTMLGFIFPFLIAALKSLSFVLFSCVCLIAALYVFFILPETKGKTLLEISQEFENIRACGSSTEDVLCLETKL</sequence>
<dbReference type="InterPro" id="IPR045263">
    <property type="entry name" value="GLUT"/>
</dbReference>
<dbReference type="GO" id="GO:0042383">
    <property type="term" value="C:sarcolemma"/>
    <property type="evidence" value="ECO:0007669"/>
    <property type="project" value="UniProtKB-SubCell"/>
</dbReference>
<keyword evidence="11 14" id="KW-0472">Membrane</keyword>
<dbReference type="AlphaFoldDB" id="A0A8C2BN50"/>
<dbReference type="InterPro" id="IPR005829">
    <property type="entry name" value="Sugar_transporter_CS"/>
</dbReference>
<feature type="transmembrane region" description="Helical" evidence="14">
    <location>
        <begin position="148"/>
        <end position="172"/>
    </location>
</feature>
<evidence type="ECO:0000256" key="3">
    <source>
        <dbReference type="ARBA" id="ARBA00004651"/>
    </source>
</evidence>
<comment type="subcellular location">
    <subcellularLocation>
        <location evidence="2">Cell membrane</location>
        <location evidence="2">Sarcolemma</location>
    </subcellularLocation>
    <subcellularLocation>
        <location evidence="3">Cell membrane</location>
        <topology evidence="3">Multi-pass membrane protein</topology>
    </subcellularLocation>
</comment>
<dbReference type="OMA" id="ANGWYMT"/>
<dbReference type="PANTHER" id="PTHR23503:SF130">
    <property type="entry name" value="SOLUTE CARRIER FAMILY 2 (FACILITATED GLUCOSE TRANSPORTER), MEMBER 9-LIKE 1"/>
    <property type="match status" value="1"/>
</dbReference>
<evidence type="ECO:0000313" key="17">
    <source>
        <dbReference type="Proteomes" id="UP000694427"/>
    </source>
</evidence>
<dbReference type="Gene3D" id="1.20.1250.20">
    <property type="entry name" value="MFS general substrate transporter like domains"/>
    <property type="match status" value="1"/>
</dbReference>
<keyword evidence="10 14" id="KW-1133">Transmembrane helix</keyword>
<evidence type="ECO:0000259" key="15">
    <source>
        <dbReference type="PROSITE" id="PS50850"/>
    </source>
</evidence>
<reference evidence="16" key="1">
    <citation type="submission" date="2025-05" db="UniProtKB">
        <authorList>
            <consortium name="Ensembl"/>
        </authorList>
    </citation>
    <scope>IDENTIFICATION</scope>
</reference>
<dbReference type="Proteomes" id="UP000694700">
    <property type="component" value="Unplaced"/>
</dbReference>
<dbReference type="InterPro" id="IPR005828">
    <property type="entry name" value="MFS_sugar_transport-like"/>
</dbReference>
<keyword evidence="7" id="KW-1003">Cell membrane</keyword>
<evidence type="ECO:0000256" key="14">
    <source>
        <dbReference type="SAM" id="Phobius"/>
    </source>
</evidence>
<evidence type="ECO:0000256" key="10">
    <source>
        <dbReference type="ARBA" id="ARBA00022989"/>
    </source>
</evidence>
<evidence type="ECO:0000256" key="4">
    <source>
        <dbReference type="ARBA" id="ARBA00007004"/>
    </source>
</evidence>
<dbReference type="InterPro" id="IPR020846">
    <property type="entry name" value="MFS_dom"/>
</dbReference>
<dbReference type="GO" id="GO:0005353">
    <property type="term" value="F:fructose transmembrane transporter activity"/>
    <property type="evidence" value="ECO:0007669"/>
    <property type="project" value="UniProtKB-ARBA"/>
</dbReference>
<feature type="transmembrane region" description="Helical" evidence="14">
    <location>
        <begin position="215"/>
        <end position="236"/>
    </location>
</feature>
<evidence type="ECO:0000256" key="6">
    <source>
        <dbReference type="ARBA" id="ARBA00022448"/>
    </source>
</evidence>
<feature type="transmembrane region" description="Helical" evidence="14">
    <location>
        <begin position="394"/>
        <end position="412"/>
    </location>
</feature>
<dbReference type="GO" id="GO:1990539">
    <property type="term" value="P:fructose import across plasma membrane"/>
    <property type="evidence" value="ECO:0007669"/>
    <property type="project" value="UniProtKB-ARBA"/>
</dbReference>
<dbReference type="PROSITE" id="PS00217">
    <property type="entry name" value="SUGAR_TRANSPORT_2"/>
    <property type="match status" value="1"/>
</dbReference>
<protein>
    <recommendedName>
        <fullName evidence="5">Solute carrier family 2, facilitated glucose transporter member 5</fullName>
    </recommendedName>
    <alternativeName>
        <fullName evidence="13">Fructose transporter</fullName>
    </alternativeName>
    <alternativeName>
        <fullName evidence="12">Glucose transporter type 5, small intestine</fullName>
    </alternativeName>
</protein>
<dbReference type="Ensembl" id="ENSCCRT00010049646.1">
    <property type="protein sequence ID" value="ENSCCRP00010045310.1"/>
    <property type="gene ID" value="ENSCCRG00010019164.1"/>
</dbReference>
<dbReference type="GO" id="GO:0070837">
    <property type="term" value="P:dehydroascorbic acid transport"/>
    <property type="evidence" value="ECO:0007669"/>
    <property type="project" value="TreeGrafter"/>
</dbReference>
<evidence type="ECO:0000313" key="18">
    <source>
        <dbReference type="Proteomes" id="UP000694700"/>
    </source>
</evidence>
<dbReference type="PANTHER" id="PTHR23503">
    <property type="entry name" value="SOLUTE CARRIER FAMILY 2"/>
    <property type="match status" value="1"/>
</dbReference>
<keyword evidence="17" id="KW-1185">Reference proteome</keyword>
<dbReference type="Proteomes" id="UP000694427">
    <property type="component" value="Unplaced"/>
</dbReference>
<feature type="transmembrane region" description="Helical" evidence="14">
    <location>
        <begin position="184"/>
        <end position="203"/>
    </location>
</feature>
<evidence type="ECO:0000256" key="9">
    <source>
        <dbReference type="ARBA" id="ARBA00022692"/>
    </source>
</evidence>
<evidence type="ECO:0000256" key="11">
    <source>
        <dbReference type="ARBA" id="ARBA00023136"/>
    </source>
</evidence>
<name>A0A8C2BN50_CYPCA</name>
<feature type="transmembrane region" description="Helical" evidence="14">
    <location>
        <begin position="371"/>
        <end position="388"/>
    </location>
</feature>
<feature type="transmembrane region" description="Helical" evidence="14">
    <location>
        <begin position="31"/>
        <end position="50"/>
    </location>
</feature>
<feature type="transmembrane region" description="Helical" evidence="14">
    <location>
        <begin position="339"/>
        <end position="359"/>
    </location>
</feature>
<proteinExistence type="inferred from homology"/>
<dbReference type="InterPro" id="IPR036259">
    <property type="entry name" value="MFS_trans_sf"/>
</dbReference>
<feature type="transmembrane region" description="Helical" evidence="14">
    <location>
        <begin position="433"/>
        <end position="457"/>
    </location>
</feature>
<evidence type="ECO:0000256" key="12">
    <source>
        <dbReference type="ARBA" id="ARBA00029961"/>
    </source>
</evidence>
<dbReference type="Ensembl" id="ENSCCRT00015127002.1">
    <property type="protein sequence ID" value="ENSCCRP00015123102.1"/>
    <property type="gene ID" value="ENSCCRG00015048322.1"/>
</dbReference>
<feature type="transmembrane region" description="Helical" evidence="14">
    <location>
        <begin position="124"/>
        <end position="142"/>
    </location>
</feature>
<evidence type="ECO:0000256" key="1">
    <source>
        <dbReference type="ARBA" id="ARBA00000590"/>
    </source>
</evidence>
<dbReference type="PROSITE" id="PS50850">
    <property type="entry name" value="MFS"/>
    <property type="match status" value="1"/>
</dbReference>
<feature type="transmembrane region" description="Helical" evidence="14">
    <location>
        <begin position="463"/>
        <end position="483"/>
    </location>
</feature>
<dbReference type="GO" id="GO:0046323">
    <property type="term" value="P:D-glucose import"/>
    <property type="evidence" value="ECO:0007669"/>
    <property type="project" value="TreeGrafter"/>
</dbReference>
<comment type="catalytic activity">
    <reaction evidence="1">
        <text>D-fructose(out) = D-fructose(in)</text>
        <dbReference type="Rhea" id="RHEA:60372"/>
        <dbReference type="ChEBI" id="CHEBI:37721"/>
    </reaction>
</comment>
<feature type="transmembrane region" description="Helical" evidence="14">
    <location>
        <begin position="301"/>
        <end position="327"/>
    </location>
</feature>
<feature type="domain" description="Major facilitator superfamily (MFS) profile" evidence="15">
    <location>
        <begin position="44"/>
        <end position="487"/>
    </location>
</feature>
<accession>A0A8C1E353</accession>
<comment type="similarity">
    <text evidence="4">Belongs to the major facilitator superfamily. Sugar transporter (TC 2.A.1.1) family. Glucose transporter subfamily.</text>
</comment>
<evidence type="ECO:0000256" key="7">
    <source>
        <dbReference type="ARBA" id="ARBA00022475"/>
    </source>
</evidence>
<dbReference type="SUPFAM" id="SSF103473">
    <property type="entry name" value="MFS general substrate transporter"/>
    <property type="match status" value="1"/>
</dbReference>
<evidence type="ECO:0000256" key="13">
    <source>
        <dbReference type="ARBA" id="ARBA00031099"/>
    </source>
</evidence>
<keyword evidence="6" id="KW-0813">Transport</keyword>
<dbReference type="FunFam" id="1.20.1250.20:FF:001511">
    <property type="entry name" value="Solute carrier family 2, facilitated glucose transporter member 5"/>
    <property type="match status" value="1"/>
</dbReference>
<keyword evidence="9 14" id="KW-0812">Transmembrane</keyword>
<organism evidence="16 18">
    <name type="scientific">Cyprinus carpio</name>
    <name type="common">Common carp</name>
    <dbReference type="NCBI Taxonomy" id="7962"/>
    <lineage>
        <taxon>Eukaryota</taxon>
        <taxon>Metazoa</taxon>
        <taxon>Chordata</taxon>
        <taxon>Craniata</taxon>
        <taxon>Vertebrata</taxon>
        <taxon>Euteleostomi</taxon>
        <taxon>Actinopterygii</taxon>
        <taxon>Neopterygii</taxon>
        <taxon>Teleostei</taxon>
        <taxon>Ostariophysi</taxon>
        <taxon>Cypriniformes</taxon>
        <taxon>Cyprinidae</taxon>
        <taxon>Cyprininae</taxon>
        <taxon>Cyprinus</taxon>
    </lineage>
</organism>
<dbReference type="GO" id="GO:0055056">
    <property type="term" value="F:D-glucose transmembrane transporter activity"/>
    <property type="evidence" value="ECO:0007669"/>
    <property type="project" value="TreeGrafter"/>
</dbReference>
<dbReference type="Pfam" id="PF00083">
    <property type="entry name" value="Sugar_tr"/>
    <property type="match status" value="1"/>
</dbReference>
<keyword evidence="8" id="KW-0762">Sugar transport</keyword>
<feature type="transmembrane region" description="Helical" evidence="14">
    <location>
        <begin position="92"/>
        <end position="112"/>
    </location>
</feature>
<evidence type="ECO:0000256" key="5">
    <source>
        <dbReference type="ARBA" id="ARBA00015973"/>
    </source>
</evidence>